<name>A0A285N9F1_9AQUI</name>
<feature type="domain" description="Nitroreductase" evidence="1">
    <location>
        <begin position="22"/>
        <end position="197"/>
    </location>
</feature>
<dbReference type="Pfam" id="PF00881">
    <property type="entry name" value="Nitroreductase"/>
    <property type="match status" value="1"/>
</dbReference>
<dbReference type="RefSeq" id="WP_096999755.1">
    <property type="nucleotide sequence ID" value="NZ_OBEI01000002.1"/>
</dbReference>
<dbReference type="InterPro" id="IPR000415">
    <property type="entry name" value="Nitroreductase-like"/>
</dbReference>
<gene>
    <name evidence="2" type="ORF">SAMN06265182_0565</name>
</gene>
<protein>
    <submittedName>
        <fullName evidence="2">SagB-type dehydrogenase domain-containing protein</fullName>
    </submittedName>
</protein>
<dbReference type="EMBL" id="OBEI01000002">
    <property type="protein sequence ID" value="SNZ06112.1"/>
    <property type="molecule type" value="Genomic_DNA"/>
</dbReference>
<dbReference type="Proteomes" id="UP000219036">
    <property type="component" value="Unassembled WGS sequence"/>
</dbReference>
<dbReference type="Gene3D" id="3.40.109.10">
    <property type="entry name" value="NADH Oxidase"/>
    <property type="match status" value="1"/>
</dbReference>
<dbReference type="InterPro" id="IPR029479">
    <property type="entry name" value="Nitroreductase"/>
</dbReference>
<dbReference type="InterPro" id="IPR020051">
    <property type="entry name" value="SagB-type_dehydrogenase"/>
</dbReference>
<accession>A0A285N9F1</accession>
<dbReference type="CDD" id="cd02142">
    <property type="entry name" value="McbC_SagB-like_oxidoreductase"/>
    <property type="match status" value="1"/>
</dbReference>
<keyword evidence="3" id="KW-1185">Reference proteome</keyword>
<dbReference type="AlphaFoldDB" id="A0A285N9F1"/>
<proteinExistence type="predicted"/>
<dbReference type="GO" id="GO:0016491">
    <property type="term" value="F:oxidoreductase activity"/>
    <property type="evidence" value="ECO:0007669"/>
    <property type="project" value="InterPro"/>
</dbReference>
<dbReference type="SUPFAM" id="SSF55469">
    <property type="entry name" value="FMN-dependent nitroreductase-like"/>
    <property type="match status" value="1"/>
</dbReference>
<dbReference type="NCBIfam" id="TIGR03605">
    <property type="entry name" value="antibiot_sagB"/>
    <property type="match status" value="1"/>
</dbReference>
<evidence type="ECO:0000313" key="3">
    <source>
        <dbReference type="Proteomes" id="UP000219036"/>
    </source>
</evidence>
<dbReference type="InterPro" id="IPR052544">
    <property type="entry name" value="Bacteriocin_Proc_Enz"/>
</dbReference>
<sequence>MKYIPLPEPVFNSSFSIEKALLKRRSIREFSPYPLSIEEISQLLWAAQGVTHFEGFRTAPSAGALYPLEIYVVIGNVKNLKQGIYKYNPYHHELILVKSGDYKNELYQAALGQEWVKNGVVCFVITGVYDRTTRKYGSRGIRYVDMEAGHAAQNLLLQATALNIGCVTVGAFYDNQIRQILEIDIDEFPLYLIPAGKI</sequence>
<dbReference type="PANTHER" id="PTHR43745">
    <property type="entry name" value="NITROREDUCTASE MJ1384-RELATED"/>
    <property type="match status" value="1"/>
</dbReference>
<evidence type="ECO:0000259" key="1">
    <source>
        <dbReference type="Pfam" id="PF00881"/>
    </source>
</evidence>
<dbReference type="PANTHER" id="PTHR43745:SF2">
    <property type="entry name" value="NITROREDUCTASE MJ1384-RELATED"/>
    <property type="match status" value="1"/>
</dbReference>
<reference evidence="3" key="1">
    <citation type="submission" date="2017-09" db="EMBL/GenBank/DDBJ databases">
        <authorList>
            <person name="Varghese N."/>
            <person name="Submissions S."/>
        </authorList>
    </citation>
    <scope>NUCLEOTIDE SEQUENCE [LARGE SCALE GENOMIC DNA]</scope>
    <source>
        <strain evidence="3">DSM 15103</strain>
    </source>
</reference>
<dbReference type="OrthoDB" id="9801593at2"/>
<evidence type="ECO:0000313" key="2">
    <source>
        <dbReference type="EMBL" id="SNZ06112.1"/>
    </source>
</evidence>
<organism evidence="2 3">
    <name type="scientific">Persephonella hydrogeniphila</name>
    <dbReference type="NCBI Taxonomy" id="198703"/>
    <lineage>
        <taxon>Bacteria</taxon>
        <taxon>Pseudomonadati</taxon>
        <taxon>Aquificota</taxon>
        <taxon>Aquificia</taxon>
        <taxon>Aquificales</taxon>
        <taxon>Hydrogenothermaceae</taxon>
        <taxon>Persephonella</taxon>
    </lineage>
</organism>